<dbReference type="OrthoDB" id="4062651at2759"/>
<protein>
    <recommendedName>
        <fullName evidence="1">Protein kinase domain-containing protein</fullName>
    </recommendedName>
</protein>
<feature type="domain" description="Protein kinase" evidence="1">
    <location>
        <begin position="1"/>
        <end position="261"/>
    </location>
</feature>
<dbReference type="SUPFAM" id="SSF56112">
    <property type="entry name" value="Protein kinase-like (PK-like)"/>
    <property type="match status" value="1"/>
</dbReference>
<dbReference type="Gene3D" id="1.10.510.10">
    <property type="entry name" value="Transferase(Phosphotransferase) domain 1"/>
    <property type="match status" value="1"/>
</dbReference>
<dbReference type="InterPro" id="IPR000719">
    <property type="entry name" value="Prot_kinase_dom"/>
</dbReference>
<dbReference type="PROSITE" id="PS50011">
    <property type="entry name" value="PROTEIN_KINASE_DOM"/>
    <property type="match status" value="1"/>
</dbReference>
<comment type="caution">
    <text evidence="2">The sequence shown here is derived from an EMBL/GenBank/DDBJ whole genome shotgun (WGS) entry which is preliminary data.</text>
</comment>
<accession>A0A135LMQ6</accession>
<organism evidence="2 3">
    <name type="scientific">Penicillium patulum</name>
    <name type="common">Penicillium griseofulvum</name>
    <dbReference type="NCBI Taxonomy" id="5078"/>
    <lineage>
        <taxon>Eukaryota</taxon>
        <taxon>Fungi</taxon>
        <taxon>Dikarya</taxon>
        <taxon>Ascomycota</taxon>
        <taxon>Pezizomycotina</taxon>
        <taxon>Eurotiomycetes</taxon>
        <taxon>Eurotiomycetidae</taxon>
        <taxon>Eurotiales</taxon>
        <taxon>Aspergillaceae</taxon>
        <taxon>Penicillium</taxon>
    </lineage>
</organism>
<dbReference type="AlphaFoldDB" id="A0A135LMQ6"/>
<sequence>MLYRQSVDTSNPFTKLAPSLRVYIREDPLRATYPLHLQFLSFQAINIAKVIEEDGIARSVPRFTQGDKIPYVLKVVKRLTGVVQPASIAMLNNPYATPQNEVEQLVVSGIQYYSGGSLQHVLDKQRVKEFGWERWAIQIGNTLGVIHRAGTTHMDIKPSNVVLDYDGNVVPIDISGIDGVTHEWRAPETQDEILPIELPFQARRLNDMWAYGKLLAEIASNAGDSPFAGTLKWVSGHFTEYIRNRWTLSEGIFQMEKLSVD</sequence>
<proteinExistence type="predicted"/>
<dbReference type="Proteomes" id="UP000070168">
    <property type="component" value="Unassembled WGS sequence"/>
</dbReference>
<keyword evidence="3" id="KW-1185">Reference proteome</keyword>
<dbReference type="Pfam" id="PF00069">
    <property type="entry name" value="Pkinase"/>
    <property type="match status" value="1"/>
</dbReference>
<dbReference type="InterPro" id="IPR011009">
    <property type="entry name" value="Kinase-like_dom_sf"/>
</dbReference>
<evidence type="ECO:0000313" key="2">
    <source>
        <dbReference type="EMBL" id="KXG50234.1"/>
    </source>
</evidence>
<name>A0A135LMQ6_PENPA</name>
<dbReference type="RefSeq" id="XP_040648770.1">
    <property type="nucleotide sequence ID" value="XM_040793915.1"/>
</dbReference>
<dbReference type="GeneID" id="63709215"/>
<dbReference type="SMART" id="SM00220">
    <property type="entry name" value="S_TKc"/>
    <property type="match status" value="1"/>
</dbReference>
<dbReference type="EMBL" id="LHQR01000048">
    <property type="protein sequence ID" value="KXG50234.1"/>
    <property type="molecule type" value="Genomic_DNA"/>
</dbReference>
<dbReference type="STRING" id="5078.A0A135LMQ6"/>
<gene>
    <name evidence="2" type="ORF">PGRI_062010</name>
</gene>
<evidence type="ECO:0000313" key="3">
    <source>
        <dbReference type="Proteomes" id="UP000070168"/>
    </source>
</evidence>
<dbReference type="GO" id="GO:0005524">
    <property type="term" value="F:ATP binding"/>
    <property type="evidence" value="ECO:0007669"/>
    <property type="project" value="InterPro"/>
</dbReference>
<reference evidence="2 3" key="1">
    <citation type="journal article" date="2016" name="BMC Genomics">
        <title>Genome sequencing and secondary metabolism of the postharvest pathogen Penicillium griseofulvum.</title>
        <authorList>
            <person name="Banani H."/>
            <person name="Marcet-Houben M."/>
            <person name="Ballester A.R."/>
            <person name="Abbruscato P."/>
            <person name="Gonzalez-Candelas L."/>
            <person name="Gabaldon T."/>
            <person name="Spadaro D."/>
        </authorList>
    </citation>
    <scope>NUCLEOTIDE SEQUENCE [LARGE SCALE GENOMIC DNA]</scope>
    <source>
        <strain evidence="2 3">PG3</strain>
    </source>
</reference>
<evidence type="ECO:0000259" key="1">
    <source>
        <dbReference type="PROSITE" id="PS50011"/>
    </source>
</evidence>
<dbReference type="GO" id="GO:0004672">
    <property type="term" value="F:protein kinase activity"/>
    <property type="evidence" value="ECO:0007669"/>
    <property type="project" value="InterPro"/>
</dbReference>